<dbReference type="EMBL" id="CM042043">
    <property type="protein sequence ID" value="KAI3695366.1"/>
    <property type="molecule type" value="Genomic_DNA"/>
</dbReference>
<sequence>MEPEEPYYMACERFNALLNVQYAVGGHIKDKKDPEECEELFESFAQAEKQQPSTRNSIPSARTPTSATRVVHQVNTDTSMVAVLAAMAKEIKELKTSAMKCEVCRGGHDTIYCPVAQQEQYGRDRNGGHNSGSSSGENEIKEMLATQTQLLAQLVKTDQETQVGDIACQLTEKSGGSFSSSTETNPKAYLKAVTTHSCKGLESEKTPASDDDEPVDEEIEMETPEGAHERRVPASTVPKGESPAEKEENEGKKKTPDVDLSRVPYPASLMQ</sequence>
<comment type="caution">
    <text evidence="1">The sequence shown here is derived from an EMBL/GenBank/DDBJ whole genome shotgun (WGS) entry which is preliminary data.</text>
</comment>
<proteinExistence type="predicted"/>
<evidence type="ECO:0000313" key="1">
    <source>
        <dbReference type="EMBL" id="KAI3695366.1"/>
    </source>
</evidence>
<evidence type="ECO:0000313" key="2">
    <source>
        <dbReference type="Proteomes" id="UP001056120"/>
    </source>
</evidence>
<dbReference type="Proteomes" id="UP001056120">
    <property type="component" value="Linkage Group LG26"/>
</dbReference>
<reference evidence="2" key="1">
    <citation type="journal article" date="2022" name="Mol. Ecol. Resour.">
        <title>The genomes of chicory, endive, great burdock and yacon provide insights into Asteraceae palaeo-polyploidization history and plant inulin production.</title>
        <authorList>
            <person name="Fan W."/>
            <person name="Wang S."/>
            <person name="Wang H."/>
            <person name="Wang A."/>
            <person name="Jiang F."/>
            <person name="Liu H."/>
            <person name="Zhao H."/>
            <person name="Xu D."/>
            <person name="Zhang Y."/>
        </authorList>
    </citation>
    <scope>NUCLEOTIDE SEQUENCE [LARGE SCALE GENOMIC DNA]</scope>
    <source>
        <strain evidence="2">cv. Yunnan</strain>
    </source>
</reference>
<reference evidence="1 2" key="2">
    <citation type="journal article" date="2022" name="Mol. Ecol. Resour.">
        <title>The genomes of chicory, endive, great burdock and yacon provide insights into Asteraceae paleo-polyploidization history and plant inulin production.</title>
        <authorList>
            <person name="Fan W."/>
            <person name="Wang S."/>
            <person name="Wang H."/>
            <person name="Wang A."/>
            <person name="Jiang F."/>
            <person name="Liu H."/>
            <person name="Zhao H."/>
            <person name="Xu D."/>
            <person name="Zhang Y."/>
        </authorList>
    </citation>
    <scope>NUCLEOTIDE SEQUENCE [LARGE SCALE GENOMIC DNA]</scope>
    <source>
        <strain evidence="2">cv. Yunnan</strain>
        <tissue evidence="1">Leaves</tissue>
    </source>
</reference>
<gene>
    <name evidence="1" type="ORF">L1987_78362</name>
</gene>
<keyword evidence="2" id="KW-1185">Reference proteome</keyword>
<accession>A0ACB8ZDI4</accession>
<organism evidence="1 2">
    <name type="scientific">Smallanthus sonchifolius</name>
    <dbReference type="NCBI Taxonomy" id="185202"/>
    <lineage>
        <taxon>Eukaryota</taxon>
        <taxon>Viridiplantae</taxon>
        <taxon>Streptophyta</taxon>
        <taxon>Embryophyta</taxon>
        <taxon>Tracheophyta</taxon>
        <taxon>Spermatophyta</taxon>
        <taxon>Magnoliopsida</taxon>
        <taxon>eudicotyledons</taxon>
        <taxon>Gunneridae</taxon>
        <taxon>Pentapetalae</taxon>
        <taxon>asterids</taxon>
        <taxon>campanulids</taxon>
        <taxon>Asterales</taxon>
        <taxon>Asteraceae</taxon>
        <taxon>Asteroideae</taxon>
        <taxon>Heliantheae alliance</taxon>
        <taxon>Millerieae</taxon>
        <taxon>Smallanthus</taxon>
    </lineage>
</organism>
<name>A0ACB8ZDI4_9ASTR</name>
<protein>
    <submittedName>
        <fullName evidence="1">Uncharacterized protein</fullName>
    </submittedName>
</protein>